<organism evidence="2">
    <name type="scientific">Chromera velia CCMP2878</name>
    <dbReference type="NCBI Taxonomy" id="1169474"/>
    <lineage>
        <taxon>Eukaryota</taxon>
        <taxon>Sar</taxon>
        <taxon>Alveolata</taxon>
        <taxon>Colpodellida</taxon>
        <taxon>Chromeraceae</taxon>
        <taxon>Chromera</taxon>
    </lineage>
</organism>
<feature type="compositionally biased region" description="Basic and acidic residues" evidence="1">
    <location>
        <begin position="91"/>
        <end position="105"/>
    </location>
</feature>
<gene>
    <name evidence="2" type="ORF">Cvel_20149</name>
</gene>
<accession>A0A0G4G4A6</accession>
<evidence type="ECO:0000313" key="2">
    <source>
        <dbReference type="EMBL" id="CEM22989.1"/>
    </source>
</evidence>
<protein>
    <submittedName>
        <fullName evidence="2">Uncharacterized protein</fullName>
    </submittedName>
</protein>
<feature type="non-terminal residue" evidence="2">
    <location>
        <position position="424"/>
    </location>
</feature>
<dbReference type="AlphaFoldDB" id="A0A0G4G4A6"/>
<feature type="compositionally biased region" description="Low complexity" evidence="1">
    <location>
        <begin position="138"/>
        <end position="160"/>
    </location>
</feature>
<proteinExistence type="predicted"/>
<feature type="region of interest" description="Disordered" evidence="1">
    <location>
        <begin position="68"/>
        <end position="160"/>
    </location>
</feature>
<sequence length="424" mass="47350">MSTANFQPPPVIPRRLVPFGPKVSRSSDQHVHFTHAGMGKASAHQREGRGINKRKWFPIAVHSGEHFGVEGAESIKKKTKDRRGRIQANTETRHPKGGRGEEHRKAGGHLLRSRLVSSPFSEADESSGPEEKSKDKGAAAAKAQGAESAPSASSSSSSLRDAQVSSVGKCEFDLALRCRKAQKLPESAARDFNQVLSRRARALKESFTAVQFSVQPEIVESIRSDESFAVMRQKIKELLGNPLGAGADLEVRQLTDPLNPAVAMHLLSGEDGPQFGLFYSETAPKIKKHAAQWLAHFGGTFSHDKEEEDLEWDTAVGMEFREECLTKKDKENWPVHKYQWDAARIHSMWSLSASRYATKAAFMNDYRVPKRIRDLPQMRNSRYHTRRPNCVLRKVFICGWPHVFLCSDELVASLGQFGEDLDKV</sequence>
<name>A0A0G4G4A6_9ALVE</name>
<dbReference type="EMBL" id="CDMZ01000869">
    <property type="protein sequence ID" value="CEM22989.1"/>
    <property type="molecule type" value="Genomic_DNA"/>
</dbReference>
<evidence type="ECO:0000256" key="1">
    <source>
        <dbReference type="SAM" id="MobiDB-lite"/>
    </source>
</evidence>
<reference evidence="2" key="1">
    <citation type="submission" date="2014-11" db="EMBL/GenBank/DDBJ databases">
        <authorList>
            <person name="Otto D Thomas"/>
            <person name="Naeem Raeece"/>
        </authorList>
    </citation>
    <scope>NUCLEOTIDE SEQUENCE</scope>
</reference>